<dbReference type="AlphaFoldDB" id="A0A9D4JHX4"/>
<reference evidence="1" key="1">
    <citation type="journal article" date="2019" name="bioRxiv">
        <title>The Genome of the Zebra Mussel, Dreissena polymorpha: A Resource for Invasive Species Research.</title>
        <authorList>
            <person name="McCartney M.A."/>
            <person name="Auch B."/>
            <person name="Kono T."/>
            <person name="Mallez S."/>
            <person name="Zhang Y."/>
            <person name="Obille A."/>
            <person name="Becker A."/>
            <person name="Abrahante J.E."/>
            <person name="Garbe J."/>
            <person name="Badalamenti J.P."/>
            <person name="Herman A."/>
            <person name="Mangelson H."/>
            <person name="Liachko I."/>
            <person name="Sullivan S."/>
            <person name="Sone E.D."/>
            <person name="Koren S."/>
            <person name="Silverstein K.A.T."/>
            <person name="Beckman K.B."/>
            <person name="Gohl D.M."/>
        </authorList>
    </citation>
    <scope>NUCLEOTIDE SEQUENCE</scope>
    <source>
        <strain evidence="1">Duluth1</strain>
        <tissue evidence="1">Whole animal</tissue>
    </source>
</reference>
<evidence type="ECO:0000313" key="1">
    <source>
        <dbReference type="EMBL" id="KAH3810784.1"/>
    </source>
</evidence>
<name>A0A9D4JHX4_DREPO</name>
<accession>A0A9D4JHX4</accession>
<proteinExistence type="predicted"/>
<organism evidence="1 2">
    <name type="scientific">Dreissena polymorpha</name>
    <name type="common">Zebra mussel</name>
    <name type="synonym">Mytilus polymorpha</name>
    <dbReference type="NCBI Taxonomy" id="45954"/>
    <lineage>
        <taxon>Eukaryota</taxon>
        <taxon>Metazoa</taxon>
        <taxon>Spiralia</taxon>
        <taxon>Lophotrochozoa</taxon>
        <taxon>Mollusca</taxon>
        <taxon>Bivalvia</taxon>
        <taxon>Autobranchia</taxon>
        <taxon>Heteroconchia</taxon>
        <taxon>Euheterodonta</taxon>
        <taxon>Imparidentia</taxon>
        <taxon>Neoheterodontei</taxon>
        <taxon>Myida</taxon>
        <taxon>Dreissenoidea</taxon>
        <taxon>Dreissenidae</taxon>
        <taxon>Dreissena</taxon>
    </lineage>
</organism>
<evidence type="ECO:0000313" key="2">
    <source>
        <dbReference type="Proteomes" id="UP000828390"/>
    </source>
</evidence>
<gene>
    <name evidence="1" type="ORF">DPMN_139182</name>
</gene>
<dbReference type="EMBL" id="JAIWYP010000006">
    <property type="protein sequence ID" value="KAH3810784.1"/>
    <property type="molecule type" value="Genomic_DNA"/>
</dbReference>
<protein>
    <submittedName>
        <fullName evidence="1">Uncharacterized protein</fullName>
    </submittedName>
</protein>
<keyword evidence="2" id="KW-1185">Reference proteome</keyword>
<comment type="caution">
    <text evidence="1">The sequence shown here is derived from an EMBL/GenBank/DDBJ whole genome shotgun (WGS) entry which is preliminary data.</text>
</comment>
<dbReference type="Proteomes" id="UP000828390">
    <property type="component" value="Unassembled WGS sequence"/>
</dbReference>
<reference evidence="1" key="2">
    <citation type="submission" date="2020-11" db="EMBL/GenBank/DDBJ databases">
        <authorList>
            <person name="McCartney M.A."/>
            <person name="Auch B."/>
            <person name="Kono T."/>
            <person name="Mallez S."/>
            <person name="Becker A."/>
            <person name="Gohl D.M."/>
            <person name="Silverstein K.A.T."/>
            <person name="Koren S."/>
            <person name="Bechman K.B."/>
            <person name="Herman A."/>
            <person name="Abrahante J.E."/>
            <person name="Garbe J."/>
        </authorList>
    </citation>
    <scope>NUCLEOTIDE SEQUENCE</scope>
    <source>
        <strain evidence="1">Duluth1</strain>
        <tissue evidence="1">Whole animal</tissue>
    </source>
</reference>
<sequence length="51" mass="5399">MGTSSSDDSDDDQTSLLSFKWTLSPVAPCISPLPPTPLCVDKNKVGVTLFS</sequence>